<dbReference type="PANTHER" id="PTHR12526:SF630">
    <property type="entry name" value="GLYCOSYLTRANSFERASE"/>
    <property type="match status" value="1"/>
</dbReference>
<feature type="domain" description="Glycosyl transferase family 1" evidence="1">
    <location>
        <begin position="218"/>
        <end position="372"/>
    </location>
</feature>
<dbReference type="SUPFAM" id="SSF53756">
    <property type="entry name" value="UDP-Glycosyltransferase/glycogen phosphorylase"/>
    <property type="match status" value="1"/>
</dbReference>
<keyword evidence="3" id="KW-1185">Reference proteome</keyword>
<dbReference type="EMBL" id="JACXSI010000009">
    <property type="protein sequence ID" value="MBD3107680.1"/>
    <property type="molecule type" value="Genomic_DNA"/>
</dbReference>
<protein>
    <submittedName>
        <fullName evidence="2">Glycosyltransferase</fullName>
    </submittedName>
</protein>
<proteinExistence type="predicted"/>
<reference evidence="2" key="1">
    <citation type="submission" date="2020-09" db="EMBL/GenBank/DDBJ databases">
        <title>Bacillus faecalis sp. nov., a moderately halophilic bacterium isolated from cow faeces.</title>
        <authorList>
            <person name="Jiang L."/>
            <person name="Lee J."/>
        </authorList>
    </citation>
    <scope>NUCLEOTIDE SEQUENCE</scope>
    <source>
        <strain evidence="2">AGMB 02131</strain>
    </source>
</reference>
<gene>
    <name evidence="2" type="ORF">IEO70_04810</name>
</gene>
<accession>A0A927CXB7</accession>
<dbReference type="PANTHER" id="PTHR12526">
    <property type="entry name" value="GLYCOSYLTRANSFERASE"/>
    <property type="match status" value="1"/>
</dbReference>
<dbReference type="CDD" id="cd03811">
    <property type="entry name" value="GT4_GT28_WabH-like"/>
    <property type="match status" value="1"/>
</dbReference>
<evidence type="ECO:0000259" key="1">
    <source>
        <dbReference type="Pfam" id="PF00534"/>
    </source>
</evidence>
<organism evidence="2 3">
    <name type="scientific">Peribacillus faecalis</name>
    <dbReference type="NCBI Taxonomy" id="2772559"/>
    <lineage>
        <taxon>Bacteria</taxon>
        <taxon>Bacillati</taxon>
        <taxon>Bacillota</taxon>
        <taxon>Bacilli</taxon>
        <taxon>Bacillales</taxon>
        <taxon>Bacillaceae</taxon>
        <taxon>Peribacillus</taxon>
    </lineage>
</organism>
<dbReference type="Pfam" id="PF00534">
    <property type="entry name" value="Glycos_transf_1"/>
    <property type="match status" value="1"/>
</dbReference>
<dbReference type="Gene3D" id="3.40.50.2000">
    <property type="entry name" value="Glycogen Phosphorylase B"/>
    <property type="match status" value="2"/>
</dbReference>
<dbReference type="Proteomes" id="UP000602076">
    <property type="component" value="Unassembled WGS sequence"/>
</dbReference>
<sequence>MKKSVLFIMNNLNCGGAEKALISLLEVLDYNRFDVDLLLFNKEGIFLTNVPNQVTIMKEPPEYAYFDMPIKKAVLNSLKIRRVDIAFNRIMAGFIYKTEKNPIRCQQRVWKYLSRSFGKINKKYDIAIGYLEKNPLYYCVDQVSATKKIGFIHNDYEKLGLDSNIDKKYFQKLDHIVTVSEQCSEVLKRNFPIFEKRVKVMHNIVSPQTIIKLAQDDIKLNTSGIKIVSIGRLHFQKGYEMAIEACKKLISQNYPIKWFVIGEGEERKELELLIDKHNLNDHFFLLGMKENPYPYIKNADIYVQCSRFEGKSIAIDEAKILNKPIVVTNFSTVSDQIINNQTGIIVEMDADAIAKGIQLLIDDLNLRTKLTNHLAKEKLGTESEIHKLYQMFNAG</sequence>
<comment type="caution">
    <text evidence="2">The sequence shown here is derived from an EMBL/GenBank/DDBJ whole genome shotgun (WGS) entry which is preliminary data.</text>
</comment>
<evidence type="ECO:0000313" key="2">
    <source>
        <dbReference type="EMBL" id="MBD3107680.1"/>
    </source>
</evidence>
<name>A0A927CXB7_9BACI</name>
<dbReference type="RefSeq" id="WP_190997226.1">
    <property type="nucleotide sequence ID" value="NZ_JACXSI010000009.1"/>
</dbReference>
<dbReference type="AlphaFoldDB" id="A0A927CXB7"/>
<evidence type="ECO:0000313" key="3">
    <source>
        <dbReference type="Proteomes" id="UP000602076"/>
    </source>
</evidence>
<dbReference type="GO" id="GO:0016757">
    <property type="term" value="F:glycosyltransferase activity"/>
    <property type="evidence" value="ECO:0007669"/>
    <property type="project" value="InterPro"/>
</dbReference>
<dbReference type="InterPro" id="IPR001296">
    <property type="entry name" value="Glyco_trans_1"/>
</dbReference>